<sequence>MDQGFKAKGNEVLLPDGRQMLVVLPSSCTRKQAAEIARMVAQWLNERTNDRDLAS</sequence>
<accession>A0A1G6ZQW1</accession>
<evidence type="ECO:0000313" key="2">
    <source>
        <dbReference type="Proteomes" id="UP000199603"/>
    </source>
</evidence>
<gene>
    <name evidence="1" type="ORF">SAMN04488509_11540</name>
</gene>
<dbReference type="RefSeq" id="WP_176764247.1">
    <property type="nucleotide sequence ID" value="NZ_FNAG01000015.1"/>
</dbReference>
<keyword evidence="2" id="KW-1185">Reference proteome</keyword>
<dbReference type="Proteomes" id="UP000199603">
    <property type="component" value="Unassembled WGS sequence"/>
</dbReference>
<name>A0A1G6ZQW1_9GAMM</name>
<dbReference type="EMBL" id="FNAG01000015">
    <property type="protein sequence ID" value="SDE04940.1"/>
    <property type="molecule type" value="Genomic_DNA"/>
</dbReference>
<proteinExistence type="predicted"/>
<organism evidence="1 2">
    <name type="scientific">Aquimonas voraii</name>
    <dbReference type="NCBI Taxonomy" id="265719"/>
    <lineage>
        <taxon>Bacteria</taxon>
        <taxon>Pseudomonadati</taxon>
        <taxon>Pseudomonadota</taxon>
        <taxon>Gammaproteobacteria</taxon>
        <taxon>Lysobacterales</taxon>
        <taxon>Lysobacteraceae</taxon>
        <taxon>Aquimonas</taxon>
    </lineage>
</organism>
<reference evidence="1 2" key="1">
    <citation type="submission" date="2016-10" db="EMBL/GenBank/DDBJ databases">
        <authorList>
            <person name="de Groot N.N."/>
        </authorList>
    </citation>
    <scope>NUCLEOTIDE SEQUENCE [LARGE SCALE GENOMIC DNA]</scope>
    <source>
        <strain evidence="1 2">DSM 16957</strain>
    </source>
</reference>
<dbReference type="AlphaFoldDB" id="A0A1G6ZQW1"/>
<protein>
    <submittedName>
        <fullName evidence="1">Uncharacterized protein</fullName>
    </submittedName>
</protein>
<evidence type="ECO:0000313" key="1">
    <source>
        <dbReference type="EMBL" id="SDE04940.1"/>
    </source>
</evidence>
<dbReference type="STRING" id="265719.SAMN04488509_11540"/>